<evidence type="ECO:0000313" key="4">
    <source>
        <dbReference type="Proteomes" id="UP000218334"/>
    </source>
</evidence>
<feature type="signal peptide" evidence="2">
    <location>
        <begin position="1"/>
        <end position="26"/>
    </location>
</feature>
<organism evidence="3 4">
    <name type="scientific">Armillaria solidipes</name>
    <dbReference type="NCBI Taxonomy" id="1076256"/>
    <lineage>
        <taxon>Eukaryota</taxon>
        <taxon>Fungi</taxon>
        <taxon>Dikarya</taxon>
        <taxon>Basidiomycota</taxon>
        <taxon>Agaricomycotina</taxon>
        <taxon>Agaricomycetes</taxon>
        <taxon>Agaricomycetidae</taxon>
        <taxon>Agaricales</taxon>
        <taxon>Marasmiineae</taxon>
        <taxon>Physalacriaceae</taxon>
        <taxon>Armillaria</taxon>
    </lineage>
</organism>
<gene>
    <name evidence="3" type="ORF">ARMSODRAFT_448752</name>
</gene>
<reference evidence="4" key="1">
    <citation type="journal article" date="2017" name="Nat. Ecol. Evol.">
        <title>Genome expansion and lineage-specific genetic innovations in the forest pathogenic fungi Armillaria.</title>
        <authorList>
            <person name="Sipos G."/>
            <person name="Prasanna A.N."/>
            <person name="Walter M.C."/>
            <person name="O'Connor E."/>
            <person name="Balint B."/>
            <person name="Krizsan K."/>
            <person name="Kiss B."/>
            <person name="Hess J."/>
            <person name="Varga T."/>
            <person name="Slot J."/>
            <person name="Riley R."/>
            <person name="Boka B."/>
            <person name="Rigling D."/>
            <person name="Barry K."/>
            <person name="Lee J."/>
            <person name="Mihaltcheva S."/>
            <person name="LaButti K."/>
            <person name="Lipzen A."/>
            <person name="Waldron R."/>
            <person name="Moloney N.M."/>
            <person name="Sperisen C."/>
            <person name="Kredics L."/>
            <person name="Vagvoelgyi C."/>
            <person name="Patrignani A."/>
            <person name="Fitzpatrick D."/>
            <person name="Nagy I."/>
            <person name="Doyle S."/>
            <person name="Anderson J.B."/>
            <person name="Grigoriev I.V."/>
            <person name="Gueldener U."/>
            <person name="Muensterkoetter M."/>
            <person name="Nagy L.G."/>
        </authorList>
    </citation>
    <scope>NUCLEOTIDE SEQUENCE [LARGE SCALE GENOMIC DNA]</scope>
    <source>
        <strain evidence="4">28-4</strain>
    </source>
</reference>
<protein>
    <recommendedName>
        <fullName evidence="5">Fatty acid desaturase domain-containing protein</fullName>
    </recommendedName>
</protein>
<name>A0A2H3BK62_9AGAR</name>
<dbReference type="EMBL" id="KZ293448">
    <property type="protein sequence ID" value="PBK64957.1"/>
    <property type="molecule type" value="Genomic_DNA"/>
</dbReference>
<proteinExistence type="predicted"/>
<evidence type="ECO:0000313" key="3">
    <source>
        <dbReference type="EMBL" id="PBK64957.1"/>
    </source>
</evidence>
<keyword evidence="2" id="KW-0732">Signal</keyword>
<accession>A0A2H3BK62</accession>
<evidence type="ECO:0008006" key="5">
    <source>
        <dbReference type="Google" id="ProtNLM"/>
    </source>
</evidence>
<evidence type="ECO:0000256" key="1">
    <source>
        <dbReference type="SAM" id="MobiDB-lite"/>
    </source>
</evidence>
<sequence>MTLRGHGAWHAMLGLWTRPFLIGTLCRYQHQHQHHVDYPRALPSKSPSWNKIDASR</sequence>
<feature type="chain" id="PRO_5013850370" description="Fatty acid desaturase domain-containing protein" evidence="2">
    <location>
        <begin position="27"/>
        <end position="56"/>
    </location>
</feature>
<evidence type="ECO:0000256" key="2">
    <source>
        <dbReference type="SAM" id="SignalP"/>
    </source>
</evidence>
<dbReference type="AlphaFoldDB" id="A0A2H3BK62"/>
<keyword evidence="4" id="KW-1185">Reference proteome</keyword>
<dbReference type="Proteomes" id="UP000218334">
    <property type="component" value="Unassembled WGS sequence"/>
</dbReference>
<feature type="region of interest" description="Disordered" evidence="1">
    <location>
        <begin position="36"/>
        <end position="56"/>
    </location>
</feature>